<keyword evidence="1" id="KW-0812">Transmembrane</keyword>
<gene>
    <name evidence="2" type="ORF">ElyMa_004348800</name>
</gene>
<evidence type="ECO:0000313" key="3">
    <source>
        <dbReference type="Proteomes" id="UP000762676"/>
    </source>
</evidence>
<protein>
    <submittedName>
        <fullName evidence="2">Stanniocalcin-like protein</fullName>
    </submittedName>
</protein>
<dbReference type="Proteomes" id="UP000762676">
    <property type="component" value="Unassembled WGS sequence"/>
</dbReference>
<keyword evidence="3" id="KW-1185">Reference proteome</keyword>
<proteinExistence type="predicted"/>
<dbReference type="EMBL" id="BMAT01008772">
    <property type="protein sequence ID" value="GFR92273.1"/>
    <property type="molecule type" value="Genomic_DNA"/>
</dbReference>
<reference evidence="2 3" key="1">
    <citation type="journal article" date="2021" name="Elife">
        <title>Chloroplast acquisition without the gene transfer in kleptoplastic sea slugs, Plakobranchus ocellatus.</title>
        <authorList>
            <person name="Maeda T."/>
            <person name="Takahashi S."/>
            <person name="Yoshida T."/>
            <person name="Shimamura S."/>
            <person name="Takaki Y."/>
            <person name="Nagai Y."/>
            <person name="Toyoda A."/>
            <person name="Suzuki Y."/>
            <person name="Arimoto A."/>
            <person name="Ishii H."/>
            <person name="Satoh N."/>
            <person name="Nishiyama T."/>
            <person name="Hasebe M."/>
            <person name="Maruyama T."/>
            <person name="Minagawa J."/>
            <person name="Obokata J."/>
            <person name="Shigenobu S."/>
        </authorList>
    </citation>
    <scope>NUCLEOTIDE SEQUENCE [LARGE SCALE GENOMIC DNA]</scope>
</reference>
<organism evidence="2 3">
    <name type="scientific">Elysia marginata</name>
    <dbReference type="NCBI Taxonomy" id="1093978"/>
    <lineage>
        <taxon>Eukaryota</taxon>
        <taxon>Metazoa</taxon>
        <taxon>Spiralia</taxon>
        <taxon>Lophotrochozoa</taxon>
        <taxon>Mollusca</taxon>
        <taxon>Gastropoda</taxon>
        <taxon>Heterobranchia</taxon>
        <taxon>Euthyneura</taxon>
        <taxon>Panpulmonata</taxon>
        <taxon>Sacoglossa</taxon>
        <taxon>Placobranchoidea</taxon>
        <taxon>Plakobranchidae</taxon>
        <taxon>Elysia</taxon>
    </lineage>
</organism>
<feature type="transmembrane region" description="Helical" evidence="1">
    <location>
        <begin position="6"/>
        <end position="26"/>
    </location>
</feature>
<accession>A0AAV4H271</accession>
<name>A0AAV4H271_9GAST</name>
<keyword evidence="1" id="KW-0472">Membrane</keyword>
<comment type="caution">
    <text evidence="2">The sequence shown here is derived from an EMBL/GenBank/DDBJ whole genome shotgun (WGS) entry which is preliminary data.</text>
</comment>
<sequence length="146" mass="17013">MDVQGSILTAVLLMMLCVSLSDAWLFWRNYRSAKANGKDLKMLKEIWKTILTLHILRTVYYILTVIQGQRFINASEPCIASELVSWYERETMSCHDFTHFAFKALSRCYMRSGFCEAIRSDMVNFATIYRPKHLFSLGALKQVCFF</sequence>
<dbReference type="AlphaFoldDB" id="A0AAV4H271"/>
<evidence type="ECO:0000313" key="2">
    <source>
        <dbReference type="EMBL" id="GFR92273.1"/>
    </source>
</evidence>
<evidence type="ECO:0000256" key="1">
    <source>
        <dbReference type="SAM" id="Phobius"/>
    </source>
</evidence>
<keyword evidence="1" id="KW-1133">Transmembrane helix</keyword>